<dbReference type="GO" id="GO:0006935">
    <property type="term" value="P:chemotaxis"/>
    <property type="evidence" value="ECO:0007669"/>
    <property type="project" value="UniProtKB-KW"/>
</dbReference>
<dbReference type="Proteomes" id="UP000287168">
    <property type="component" value="Unassembled WGS sequence"/>
</dbReference>
<dbReference type="PANTHER" id="PTHR30433:SF4">
    <property type="entry name" value="MOTILITY PROTEIN A"/>
    <property type="match status" value="1"/>
</dbReference>
<dbReference type="RefSeq" id="WP_128487316.1">
    <property type="nucleotide sequence ID" value="NZ_JBHLXB010000088.1"/>
</dbReference>
<keyword evidence="8" id="KW-0283">Flagellar rotation</keyword>
<dbReference type="GO" id="GO:0071978">
    <property type="term" value="P:bacterial-type flagellum-dependent swarming motility"/>
    <property type="evidence" value="ECO:0007669"/>
    <property type="project" value="InterPro"/>
</dbReference>
<dbReference type="InterPro" id="IPR002898">
    <property type="entry name" value="MotA_ExbB_proton_chnl"/>
</dbReference>
<evidence type="ECO:0000256" key="2">
    <source>
        <dbReference type="ARBA" id="ARBA00008038"/>
    </source>
</evidence>
<reference evidence="16 17" key="1">
    <citation type="journal article" date="2015" name="Int. J. Syst. Evol. Microbiol.">
        <title>Gemmobacter intermedius sp. nov., isolated from a white stork (Ciconia ciconia).</title>
        <authorList>
            <person name="Kampfer P."/>
            <person name="Jerzak L."/>
            <person name="Wilharm G."/>
            <person name="Golke J."/>
            <person name="Busse H.J."/>
            <person name="Glaeser S.P."/>
        </authorList>
    </citation>
    <scope>NUCLEOTIDE SEQUENCE [LARGE SCALE GENOMIC DNA]</scope>
    <source>
        <strain evidence="16 17">119/4</strain>
    </source>
</reference>
<feature type="transmembrane region" description="Helical" evidence="13">
    <location>
        <begin position="199"/>
        <end position="222"/>
    </location>
</feature>
<dbReference type="NCBIfam" id="TIGR03818">
    <property type="entry name" value="MotA1"/>
    <property type="match status" value="1"/>
</dbReference>
<evidence type="ECO:0000313" key="16">
    <source>
        <dbReference type="EMBL" id="RWY43053.1"/>
    </source>
</evidence>
<evidence type="ECO:0000256" key="5">
    <source>
        <dbReference type="ARBA" id="ARBA00022500"/>
    </source>
</evidence>
<feature type="transmembrane region" description="Helical" evidence="13">
    <location>
        <begin position="174"/>
        <end position="193"/>
    </location>
</feature>
<evidence type="ECO:0000256" key="4">
    <source>
        <dbReference type="ARBA" id="ARBA00022475"/>
    </source>
</evidence>
<evidence type="ECO:0000259" key="15">
    <source>
        <dbReference type="Pfam" id="PF20560"/>
    </source>
</evidence>
<dbReference type="PROSITE" id="PS01307">
    <property type="entry name" value="MOTA"/>
    <property type="match status" value="1"/>
</dbReference>
<evidence type="ECO:0000256" key="6">
    <source>
        <dbReference type="ARBA" id="ARBA00022519"/>
    </source>
</evidence>
<keyword evidence="16" id="KW-0969">Cilium</keyword>
<keyword evidence="6" id="KW-0997">Cell inner membrane</keyword>
<dbReference type="Pfam" id="PF20560">
    <property type="entry name" value="MotA_N"/>
    <property type="match status" value="1"/>
</dbReference>
<dbReference type="InterPro" id="IPR022522">
    <property type="entry name" value="Flagellar_motor_stator_MotA"/>
</dbReference>
<dbReference type="InterPro" id="IPR000540">
    <property type="entry name" value="Flag_MotA_CS"/>
</dbReference>
<gene>
    <name evidence="16" type="primary">motA</name>
    <name evidence="16" type="ORF">EP867_06125</name>
</gene>
<evidence type="ECO:0000256" key="13">
    <source>
        <dbReference type="SAM" id="Phobius"/>
    </source>
</evidence>
<dbReference type="EMBL" id="SBLC01000006">
    <property type="protein sequence ID" value="RWY43053.1"/>
    <property type="molecule type" value="Genomic_DNA"/>
</dbReference>
<keyword evidence="16" id="KW-0282">Flagellum</keyword>
<sequence length="286" mass="31409">MTVIIGTMLVIGLVFGGYMLSGGKMDILLHALPFEGMMVGGAALGAFVISNSVPMMFECWHGVMRALRGPRWTKTDYADLLKLLYELTRLYRNRGILAVEPHIERPESSDIFARYPRILAFRPARDLIIDSFRMISMQFDDPYQVEDVLNRRIEIYEAEVAAPASALLSGSDGLPAIGIVAAVLGVIKTMASVDEPPEILGAMIAGALVGTFLGVFMAYCMVQPVASRLNQIEEQDAHLMKAIRDMIACTVKGNPPNICSEVARGNLPKFIQPSFEEVEQAQRSVV</sequence>
<keyword evidence="16" id="KW-0966">Cell projection</keyword>
<dbReference type="InterPro" id="IPR047055">
    <property type="entry name" value="MotA-like"/>
</dbReference>
<comment type="subcellular location">
    <subcellularLocation>
        <location evidence="1">Cell inner membrane</location>
        <topology evidence="1">Multi-pass membrane protein</topology>
    </subcellularLocation>
</comment>
<keyword evidence="5" id="KW-0145">Chemotaxis</keyword>
<evidence type="ECO:0000256" key="8">
    <source>
        <dbReference type="ARBA" id="ARBA00022779"/>
    </source>
</evidence>
<keyword evidence="4" id="KW-1003">Cell membrane</keyword>
<accession>A0A3S4XW68</accession>
<dbReference type="GO" id="GO:0005886">
    <property type="term" value="C:plasma membrane"/>
    <property type="evidence" value="ECO:0007669"/>
    <property type="project" value="UniProtKB-SubCell"/>
</dbReference>
<protein>
    <submittedName>
        <fullName evidence="16">Flagellar motor stator protein MotA</fullName>
    </submittedName>
</protein>
<feature type="transmembrane region" description="Helical" evidence="13">
    <location>
        <begin position="27"/>
        <end position="49"/>
    </location>
</feature>
<evidence type="ECO:0000313" key="17">
    <source>
        <dbReference type="Proteomes" id="UP000287168"/>
    </source>
</evidence>
<name>A0A3S4XW68_9RHOB</name>
<dbReference type="Pfam" id="PF01618">
    <property type="entry name" value="MotA_ExbB"/>
    <property type="match status" value="1"/>
</dbReference>
<feature type="transmembrane region" description="Helical" evidence="13">
    <location>
        <begin position="5"/>
        <end position="21"/>
    </location>
</feature>
<keyword evidence="10 13" id="KW-1133">Transmembrane helix</keyword>
<keyword evidence="17" id="KW-1185">Reference proteome</keyword>
<keyword evidence="9" id="KW-0375">Hydrogen ion transport</keyword>
<evidence type="ECO:0000256" key="10">
    <source>
        <dbReference type="ARBA" id="ARBA00022989"/>
    </source>
</evidence>
<keyword evidence="11" id="KW-0406">Ion transport</keyword>
<dbReference type="OrthoDB" id="9782603at2"/>
<evidence type="ECO:0000256" key="11">
    <source>
        <dbReference type="ARBA" id="ARBA00023065"/>
    </source>
</evidence>
<comment type="caution">
    <text evidence="16">The sequence shown here is derived from an EMBL/GenBank/DDBJ whole genome shotgun (WGS) entry which is preliminary data.</text>
</comment>
<organism evidence="16 17">
    <name type="scientific">Falsigemmobacter intermedius</name>
    <dbReference type="NCBI Taxonomy" id="1553448"/>
    <lineage>
        <taxon>Bacteria</taxon>
        <taxon>Pseudomonadati</taxon>
        <taxon>Pseudomonadota</taxon>
        <taxon>Alphaproteobacteria</taxon>
        <taxon>Rhodobacterales</taxon>
        <taxon>Paracoccaceae</taxon>
        <taxon>Falsigemmobacter</taxon>
    </lineage>
</organism>
<dbReference type="AlphaFoldDB" id="A0A3S4XW68"/>
<keyword evidence="12 13" id="KW-0472">Membrane</keyword>
<evidence type="ECO:0000256" key="9">
    <source>
        <dbReference type="ARBA" id="ARBA00022781"/>
    </source>
</evidence>
<comment type="similarity">
    <text evidence="2">Belongs to the MotA family.</text>
</comment>
<keyword evidence="7 13" id="KW-0812">Transmembrane</keyword>
<feature type="domain" description="Motility protein A N-terminal" evidence="15">
    <location>
        <begin position="4"/>
        <end position="95"/>
    </location>
</feature>
<evidence type="ECO:0000256" key="7">
    <source>
        <dbReference type="ARBA" id="ARBA00022692"/>
    </source>
</evidence>
<dbReference type="InterPro" id="IPR046786">
    <property type="entry name" value="MotA_N"/>
</dbReference>
<dbReference type="GO" id="GO:1902600">
    <property type="term" value="P:proton transmembrane transport"/>
    <property type="evidence" value="ECO:0007669"/>
    <property type="project" value="UniProtKB-KW"/>
</dbReference>
<evidence type="ECO:0000256" key="3">
    <source>
        <dbReference type="ARBA" id="ARBA00022448"/>
    </source>
</evidence>
<evidence type="ECO:0000259" key="14">
    <source>
        <dbReference type="Pfam" id="PF01618"/>
    </source>
</evidence>
<feature type="domain" description="MotA/TolQ/ExbB proton channel" evidence="14">
    <location>
        <begin position="138"/>
        <end position="238"/>
    </location>
</feature>
<dbReference type="PANTHER" id="PTHR30433">
    <property type="entry name" value="CHEMOTAXIS PROTEIN MOTA"/>
    <property type="match status" value="1"/>
</dbReference>
<evidence type="ECO:0000256" key="1">
    <source>
        <dbReference type="ARBA" id="ARBA00004429"/>
    </source>
</evidence>
<evidence type="ECO:0000256" key="12">
    <source>
        <dbReference type="ARBA" id="ARBA00023136"/>
    </source>
</evidence>
<keyword evidence="3" id="KW-0813">Transport</keyword>
<proteinExistence type="inferred from homology"/>